<name>A0A8J5F6M2_ZINOF</name>
<evidence type="ECO:0000313" key="8">
    <source>
        <dbReference type="Proteomes" id="UP000734854"/>
    </source>
</evidence>
<dbReference type="PANTHER" id="PTHR45844:SF9">
    <property type="entry name" value="OS09G0463900 PROTEIN"/>
    <property type="match status" value="1"/>
</dbReference>
<dbReference type="PROSITE" id="PS50888">
    <property type="entry name" value="BHLH"/>
    <property type="match status" value="1"/>
</dbReference>
<feature type="region of interest" description="Disordered" evidence="5">
    <location>
        <begin position="32"/>
        <end position="63"/>
    </location>
</feature>
<dbReference type="SMART" id="SM00353">
    <property type="entry name" value="HLH"/>
    <property type="match status" value="1"/>
</dbReference>
<comment type="similarity">
    <text evidence="1">Belongs to the bHLH protein family.</text>
</comment>
<dbReference type="InterPro" id="IPR011598">
    <property type="entry name" value="bHLH_dom"/>
</dbReference>
<comment type="caution">
    <text evidence="7">The sequence shown here is derived from an EMBL/GenBank/DDBJ whole genome shotgun (WGS) entry which is preliminary data.</text>
</comment>
<protein>
    <recommendedName>
        <fullName evidence="6">BHLH domain-containing protein</fullName>
    </recommendedName>
</protein>
<evidence type="ECO:0000256" key="5">
    <source>
        <dbReference type="SAM" id="MobiDB-lite"/>
    </source>
</evidence>
<evidence type="ECO:0000256" key="1">
    <source>
        <dbReference type="ARBA" id="ARBA00005510"/>
    </source>
</evidence>
<organism evidence="7 8">
    <name type="scientific">Zingiber officinale</name>
    <name type="common">Ginger</name>
    <name type="synonym">Amomum zingiber</name>
    <dbReference type="NCBI Taxonomy" id="94328"/>
    <lineage>
        <taxon>Eukaryota</taxon>
        <taxon>Viridiplantae</taxon>
        <taxon>Streptophyta</taxon>
        <taxon>Embryophyta</taxon>
        <taxon>Tracheophyta</taxon>
        <taxon>Spermatophyta</taxon>
        <taxon>Magnoliopsida</taxon>
        <taxon>Liliopsida</taxon>
        <taxon>Zingiberales</taxon>
        <taxon>Zingiberaceae</taxon>
        <taxon>Zingiber</taxon>
    </lineage>
</organism>
<dbReference type="Pfam" id="PF00010">
    <property type="entry name" value="HLH"/>
    <property type="match status" value="1"/>
</dbReference>
<keyword evidence="3" id="KW-0238">DNA-binding</keyword>
<gene>
    <name evidence="7" type="ORF">ZIOFF_063989</name>
</gene>
<dbReference type="GO" id="GO:0003700">
    <property type="term" value="F:DNA-binding transcription factor activity"/>
    <property type="evidence" value="ECO:0007669"/>
    <property type="project" value="InterPro"/>
</dbReference>
<dbReference type="Proteomes" id="UP000734854">
    <property type="component" value="Unassembled WGS sequence"/>
</dbReference>
<feature type="domain" description="BHLH" evidence="6">
    <location>
        <begin position="66"/>
        <end position="124"/>
    </location>
</feature>
<dbReference type="PANTHER" id="PTHR45844">
    <property type="entry name" value="TRANSCRIPTION FACTOR BHLH30"/>
    <property type="match status" value="1"/>
</dbReference>
<dbReference type="InterPro" id="IPR045847">
    <property type="entry name" value="AIG1-like"/>
</dbReference>
<sequence length="258" mass="27368">MSSVPLGDLGFFRGVPNVLGFGFGPDLPPSSSIVLAGEGSDLSSAPSRPAGHKDGDGGVPNPKTAIAMKNHSEAERRRRERINSHLAILRRMVPGADKVPPRSSSSSLDKAALLAAVINHVKKLKETAAESSRGHTIPSDADEVRVEVEGSAASCSTGIVTVKASLCCEDRPETLVDLKQALQTLRLKTIGAEISTLNGRVKNVLVMAAEGNSGTVDRHLFVASVHQALKSILDKVNSQVDLLPRASFSNKRRRISPF</sequence>
<evidence type="ECO:0000256" key="4">
    <source>
        <dbReference type="ARBA" id="ARBA00023163"/>
    </source>
</evidence>
<dbReference type="InterPro" id="IPR036638">
    <property type="entry name" value="HLH_DNA-bd_sf"/>
</dbReference>
<keyword evidence="4" id="KW-0804">Transcription</keyword>
<dbReference type="SUPFAM" id="SSF47459">
    <property type="entry name" value="HLH, helix-loop-helix DNA-binding domain"/>
    <property type="match status" value="1"/>
</dbReference>
<dbReference type="GO" id="GO:0046983">
    <property type="term" value="F:protein dimerization activity"/>
    <property type="evidence" value="ECO:0007669"/>
    <property type="project" value="InterPro"/>
</dbReference>
<keyword evidence="2" id="KW-0805">Transcription regulation</keyword>
<evidence type="ECO:0000256" key="3">
    <source>
        <dbReference type="ARBA" id="ARBA00023125"/>
    </source>
</evidence>
<accession>A0A8J5F6M2</accession>
<dbReference type="GO" id="GO:0003677">
    <property type="term" value="F:DNA binding"/>
    <property type="evidence" value="ECO:0007669"/>
    <property type="project" value="UniProtKB-KW"/>
</dbReference>
<dbReference type="AlphaFoldDB" id="A0A8J5F6M2"/>
<proteinExistence type="inferred from homology"/>
<evidence type="ECO:0000256" key="2">
    <source>
        <dbReference type="ARBA" id="ARBA00023015"/>
    </source>
</evidence>
<dbReference type="Gene3D" id="4.10.280.10">
    <property type="entry name" value="Helix-loop-helix DNA-binding domain"/>
    <property type="match status" value="1"/>
</dbReference>
<evidence type="ECO:0000259" key="6">
    <source>
        <dbReference type="PROSITE" id="PS50888"/>
    </source>
</evidence>
<evidence type="ECO:0000313" key="7">
    <source>
        <dbReference type="EMBL" id="KAG6480489.1"/>
    </source>
</evidence>
<dbReference type="EMBL" id="JACMSC010000017">
    <property type="protein sequence ID" value="KAG6480489.1"/>
    <property type="molecule type" value="Genomic_DNA"/>
</dbReference>
<reference evidence="7 8" key="1">
    <citation type="submission" date="2020-08" db="EMBL/GenBank/DDBJ databases">
        <title>Plant Genome Project.</title>
        <authorList>
            <person name="Zhang R.-G."/>
        </authorList>
    </citation>
    <scope>NUCLEOTIDE SEQUENCE [LARGE SCALE GENOMIC DNA]</scope>
    <source>
        <tissue evidence="7">Rhizome</tissue>
    </source>
</reference>
<keyword evidence="8" id="KW-1185">Reference proteome</keyword>